<evidence type="ECO:0000256" key="3">
    <source>
        <dbReference type="ARBA" id="ARBA00022692"/>
    </source>
</evidence>
<organism evidence="10 11">
    <name type="scientific">Dunaliella salina</name>
    <name type="common">Green alga</name>
    <name type="synonym">Protococcus salinus</name>
    <dbReference type="NCBI Taxonomy" id="3046"/>
    <lineage>
        <taxon>Eukaryota</taxon>
        <taxon>Viridiplantae</taxon>
        <taxon>Chlorophyta</taxon>
        <taxon>core chlorophytes</taxon>
        <taxon>Chlorophyceae</taxon>
        <taxon>CS clade</taxon>
        <taxon>Chlamydomonadales</taxon>
        <taxon>Dunaliellaceae</taxon>
        <taxon>Dunaliella</taxon>
    </lineage>
</organism>
<dbReference type="InterPro" id="IPR035892">
    <property type="entry name" value="C2_domain_sf"/>
</dbReference>
<evidence type="ECO:0000256" key="2">
    <source>
        <dbReference type="ARBA" id="ARBA00004240"/>
    </source>
</evidence>
<evidence type="ECO:0000313" key="11">
    <source>
        <dbReference type="Proteomes" id="UP000815325"/>
    </source>
</evidence>
<keyword evidence="5" id="KW-1133">Transmembrane helix</keyword>
<dbReference type="PANTHER" id="PTHR24075">
    <property type="entry name" value="SEC63 DOMAIN-CONTAINING"/>
    <property type="match status" value="1"/>
</dbReference>
<dbReference type="SUPFAM" id="SSF81296">
    <property type="entry name" value="E set domains"/>
    <property type="match status" value="1"/>
</dbReference>
<feature type="compositionally biased region" description="Polar residues" evidence="8">
    <location>
        <begin position="81"/>
        <end position="91"/>
    </location>
</feature>
<gene>
    <name evidence="10" type="ORF">DUNSADRAFT_12228</name>
</gene>
<dbReference type="PANTHER" id="PTHR24075:SF6">
    <property type="entry name" value="ACTIVATING SIGNAL COINTEGRATOR 1 COMPLEX SUBUNIT 3"/>
    <property type="match status" value="1"/>
</dbReference>
<dbReference type="Gene3D" id="2.60.40.150">
    <property type="entry name" value="C2 domain"/>
    <property type="match status" value="1"/>
</dbReference>
<keyword evidence="3" id="KW-0812">Transmembrane</keyword>
<keyword evidence="4" id="KW-0256">Endoplasmic reticulum</keyword>
<feature type="domain" description="SEC63" evidence="9">
    <location>
        <begin position="3"/>
        <end position="69"/>
    </location>
</feature>
<comment type="subcellular location">
    <subcellularLocation>
        <location evidence="2">Endoplasmic reticulum</location>
    </subcellularLocation>
    <subcellularLocation>
        <location evidence="1">Membrane</location>
        <topology evidence="1">Multi-pass membrane protein</topology>
    </subcellularLocation>
</comment>
<reference evidence="10" key="1">
    <citation type="submission" date="2017-08" db="EMBL/GenBank/DDBJ databases">
        <authorList>
            <person name="Polle J.E."/>
            <person name="Barry K."/>
            <person name="Cushman J."/>
            <person name="Schmutz J."/>
            <person name="Tran D."/>
            <person name="Hathwaick L.T."/>
            <person name="Yim W.C."/>
            <person name="Jenkins J."/>
            <person name="Mckie-Krisberg Z.M."/>
            <person name="Prochnik S."/>
            <person name="Lindquist E."/>
            <person name="Dockter R.B."/>
            <person name="Adam C."/>
            <person name="Molina H."/>
            <person name="Bunkerborg J."/>
            <person name="Jin E."/>
            <person name="Buchheim M."/>
            <person name="Magnuson J."/>
        </authorList>
    </citation>
    <scope>NUCLEOTIDE SEQUENCE</scope>
    <source>
        <strain evidence="10">CCAP 19/18</strain>
    </source>
</reference>
<feature type="region of interest" description="Disordered" evidence="8">
    <location>
        <begin position="74"/>
        <end position="188"/>
    </location>
</feature>
<dbReference type="EMBL" id="MU069902">
    <property type="protein sequence ID" value="KAF5832049.1"/>
    <property type="molecule type" value="Genomic_DNA"/>
</dbReference>
<accession>A0ABQ7GBS0</accession>
<evidence type="ECO:0000256" key="8">
    <source>
        <dbReference type="SAM" id="MobiDB-lite"/>
    </source>
</evidence>
<evidence type="ECO:0000256" key="4">
    <source>
        <dbReference type="ARBA" id="ARBA00022824"/>
    </source>
</evidence>
<sequence length="188" mass="20306">MQVKEEGWYLIAGDASTHELLALKRVGLEDKTTVKLSLPRYNGAGQLLHEAEIYFMSDCYIGLDQQYTLQLLPRQPPKQPASNGTVSSSGWDVQPTIAAPSFTAPDALGGKEGGGMQDSMESRRARRAAMAAERAAERQRDAQLQLAKQQQPEGASKGWGAGSAVALGTAREGEQLTEVEWDDEPSCA</sequence>
<keyword evidence="11" id="KW-1185">Reference proteome</keyword>
<keyword evidence="7" id="KW-0143">Chaperone</keyword>
<dbReference type="Pfam" id="PF02889">
    <property type="entry name" value="Sec63"/>
    <property type="match status" value="1"/>
</dbReference>
<protein>
    <recommendedName>
        <fullName evidence="9">SEC63 domain-containing protein</fullName>
    </recommendedName>
</protein>
<evidence type="ECO:0000256" key="1">
    <source>
        <dbReference type="ARBA" id="ARBA00004141"/>
    </source>
</evidence>
<dbReference type="InterPro" id="IPR014756">
    <property type="entry name" value="Ig_E-set"/>
</dbReference>
<keyword evidence="6" id="KW-0472">Membrane</keyword>
<dbReference type="InterPro" id="IPR004179">
    <property type="entry name" value="Sec63-dom"/>
</dbReference>
<proteinExistence type="predicted"/>
<evidence type="ECO:0000313" key="10">
    <source>
        <dbReference type="EMBL" id="KAF5832049.1"/>
    </source>
</evidence>
<evidence type="ECO:0000259" key="9">
    <source>
        <dbReference type="Pfam" id="PF02889"/>
    </source>
</evidence>
<feature type="compositionally biased region" description="Acidic residues" evidence="8">
    <location>
        <begin position="175"/>
        <end position="188"/>
    </location>
</feature>
<name>A0ABQ7GBS0_DUNSA</name>
<evidence type="ECO:0000256" key="7">
    <source>
        <dbReference type="ARBA" id="ARBA00023186"/>
    </source>
</evidence>
<evidence type="ECO:0000256" key="5">
    <source>
        <dbReference type="ARBA" id="ARBA00022989"/>
    </source>
</evidence>
<evidence type="ECO:0000256" key="6">
    <source>
        <dbReference type="ARBA" id="ARBA00023136"/>
    </source>
</evidence>
<comment type="caution">
    <text evidence="10">The sequence shown here is derived from an EMBL/GenBank/DDBJ whole genome shotgun (WGS) entry which is preliminary data.</text>
</comment>
<dbReference type="Proteomes" id="UP000815325">
    <property type="component" value="Unassembled WGS sequence"/>
</dbReference>